<evidence type="ECO:0000313" key="1">
    <source>
        <dbReference type="EMBL" id="KAJ8637332.1"/>
    </source>
</evidence>
<name>A0ACC2LV23_PERAE</name>
<gene>
    <name evidence="1" type="ORF">MRB53_011599</name>
</gene>
<proteinExistence type="predicted"/>
<dbReference type="EMBL" id="CM056811">
    <property type="protein sequence ID" value="KAJ8637332.1"/>
    <property type="molecule type" value="Genomic_DNA"/>
</dbReference>
<dbReference type="Proteomes" id="UP001234297">
    <property type="component" value="Chromosome 3"/>
</dbReference>
<sequence>MADKISTLIVTVDLECGRCYKKIRKVIAKFPEIQSQIFDEKNNKVIISGPFDPEMLKRKLCCKACKYIKDIQIKPPDKRQPPVTLKPAPPPPTPAPDPPTKPAPPPPEPVLPVPGIPVGPYAPMVCCRPCYEGYPEHGICTRFGYERGTCNCKFFSEEDPSCSIM</sequence>
<comment type="caution">
    <text evidence="1">The sequence shown here is derived from an EMBL/GenBank/DDBJ whole genome shotgun (WGS) entry which is preliminary data.</text>
</comment>
<reference evidence="1 2" key="1">
    <citation type="journal article" date="2022" name="Hortic Res">
        <title>A haplotype resolved chromosomal level avocado genome allows analysis of novel avocado genes.</title>
        <authorList>
            <person name="Nath O."/>
            <person name="Fletcher S.J."/>
            <person name="Hayward A."/>
            <person name="Shaw L.M."/>
            <person name="Masouleh A.K."/>
            <person name="Furtado A."/>
            <person name="Henry R.J."/>
            <person name="Mitter N."/>
        </authorList>
    </citation>
    <scope>NUCLEOTIDE SEQUENCE [LARGE SCALE GENOMIC DNA]</scope>
    <source>
        <strain evidence="2">cv. Hass</strain>
    </source>
</reference>
<keyword evidence="2" id="KW-1185">Reference proteome</keyword>
<organism evidence="1 2">
    <name type="scientific">Persea americana</name>
    <name type="common">Avocado</name>
    <dbReference type="NCBI Taxonomy" id="3435"/>
    <lineage>
        <taxon>Eukaryota</taxon>
        <taxon>Viridiplantae</taxon>
        <taxon>Streptophyta</taxon>
        <taxon>Embryophyta</taxon>
        <taxon>Tracheophyta</taxon>
        <taxon>Spermatophyta</taxon>
        <taxon>Magnoliopsida</taxon>
        <taxon>Magnoliidae</taxon>
        <taxon>Laurales</taxon>
        <taxon>Lauraceae</taxon>
        <taxon>Persea</taxon>
    </lineage>
</organism>
<accession>A0ACC2LV23</accession>
<protein>
    <submittedName>
        <fullName evidence="1">Uncharacterized protein</fullName>
    </submittedName>
</protein>
<evidence type="ECO:0000313" key="2">
    <source>
        <dbReference type="Proteomes" id="UP001234297"/>
    </source>
</evidence>